<evidence type="ECO:0000256" key="1">
    <source>
        <dbReference type="ARBA" id="ARBA00001974"/>
    </source>
</evidence>
<comment type="cofactor">
    <cofactor evidence="1">
        <name>FAD</name>
        <dbReference type="ChEBI" id="CHEBI:57692"/>
    </cofactor>
</comment>
<keyword evidence="5" id="KW-0274">FAD</keyword>
<evidence type="ECO:0000256" key="5">
    <source>
        <dbReference type="ARBA" id="ARBA00022827"/>
    </source>
</evidence>
<dbReference type="GO" id="GO:0016491">
    <property type="term" value="F:oxidoreductase activity"/>
    <property type="evidence" value="ECO:0007669"/>
    <property type="project" value="InterPro"/>
</dbReference>
<proteinExistence type="inferred from homology"/>
<gene>
    <name evidence="10" type="ORF">Nepgr_010343</name>
</gene>
<evidence type="ECO:0000256" key="7">
    <source>
        <dbReference type="ARBA" id="ARBA00023180"/>
    </source>
</evidence>
<dbReference type="FunFam" id="3.30.43.10:FF:000004">
    <property type="entry name" value="Berberine bridge enzyme-like 15"/>
    <property type="match status" value="1"/>
</dbReference>
<dbReference type="InterPro" id="IPR006094">
    <property type="entry name" value="Oxid_FAD_bind_N"/>
</dbReference>
<dbReference type="InterPro" id="IPR012951">
    <property type="entry name" value="BBE"/>
</dbReference>
<evidence type="ECO:0000313" key="10">
    <source>
        <dbReference type="EMBL" id="GMH08503.1"/>
    </source>
</evidence>
<dbReference type="EMBL" id="BSYO01000008">
    <property type="protein sequence ID" value="GMH08503.1"/>
    <property type="molecule type" value="Genomic_DNA"/>
</dbReference>
<evidence type="ECO:0000256" key="4">
    <source>
        <dbReference type="ARBA" id="ARBA00022729"/>
    </source>
</evidence>
<keyword evidence="7" id="KW-0325">Glycoprotein</keyword>
<dbReference type="Pfam" id="PF01565">
    <property type="entry name" value="FAD_binding_4"/>
    <property type="match status" value="1"/>
</dbReference>
<dbReference type="InterPro" id="IPR016166">
    <property type="entry name" value="FAD-bd_PCMH"/>
</dbReference>
<dbReference type="InterPro" id="IPR036318">
    <property type="entry name" value="FAD-bd_PCMH-like_sf"/>
</dbReference>
<organism evidence="10 11">
    <name type="scientific">Nepenthes gracilis</name>
    <name type="common">Slender pitcher plant</name>
    <dbReference type="NCBI Taxonomy" id="150966"/>
    <lineage>
        <taxon>Eukaryota</taxon>
        <taxon>Viridiplantae</taxon>
        <taxon>Streptophyta</taxon>
        <taxon>Embryophyta</taxon>
        <taxon>Tracheophyta</taxon>
        <taxon>Spermatophyta</taxon>
        <taxon>Magnoliopsida</taxon>
        <taxon>eudicotyledons</taxon>
        <taxon>Gunneridae</taxon>
        <taxon>Pentapetalae</taxon>
        <taxon>Caryophyllales</taxon>
        <taxon>Nepenthaceae</taxon>
        <taxon>Nepenthes</taxon>
    </lineage>
</organism>
<name>A0AAD3XKY5_NEPGR</name>
<keyword evidence="6" id="KW-1015">Disulfide bond</keyword>
<dbReference type="SUPFAM" id="SSF56176">
    <property type="entry name" value="FAD-binding/transporter-associated domain-like"/>
    <property type="match status" value="1"/>
</dbReference>
<sequence length="532" mass="60933">MRIPDTVGILLLLSFLFSDSWPVTPWSGKDTFLQCLRNHSNPSYSILAAVCDPENPSFLSILWSYSRNLRFQTTATPKPLLIIAAHQESHIQASIICCKNHGLQIRIRSGGHDLEGLSYVSKLPFIVLDMYNLRSIDVDLENEAAWVQAGATLGELYYRIAEKSRIHGFPGGVCPTVGTGGHFSGGGYGNMMRKYGLSVDNIIDAQIVDVNARILDRKSMGEDLFWAIRGGGGASFGVILSWKIKLVPVPATVTVFRAQRTLEQGGTHILYRWQKVAAILPKDLFIRAQPRVVKNQRGDKTVSIAFIAFYLGRARDLNQLLNKSFPELGLQLKDCIEMPWIESILFWFDYPNGTSIDVLLNRKSRRLVFYKEKSDYVKKPISTRQMELIWKKMIEIDKLYMQWNPYGGRMSEISESEIPFPHRSGNLFMIQYDLSWLEPGNEAADYYMNQTRMFYKFMRPYVSKSPREAFLNYRDLDIGSSVNGTESYKEASLYGEKYFKGNFYRLVKVKTEVDPHNFFRYEQSIPPYSLDH</sequence>
<accession>A0AAD3XKY5</accession>
<evidence type="ECO:0000256" key="3">
    <source>
        <dbReference type="ARBA" id="ARBA00022630"/>
    </source>
</evidence>
<dbReference type="AlphaFoldDB" id="A0AAD3XKY5"/>
<dbReference type="PANTHER" id="PTHR32448">
    <property type="entry name" value="OS08G0158400 PROTEIN"/>
    <property type="match status" value="1"/>
</dbReference>
<feature type="chain" id="PRO_5042053211" description="FAD-binding PCMH-type domain-containing protein" evidence="8">
    <location>
        <begin position="23"/>
        <end position="532"/>
    </location>
</feature>
<feature type="domain" description="FAD-binding PCMH-type" evidence="9">
    <location>
        <begin position="75"/>
        <end position="249"/>
    </location>
</feature>
<dbReference type="Gene3D" id="3.40.462.20">
    <property type="match status" value="1"/>
</dbReference>
<evidence type="ECO:0000259" key="9">
    <source>
        <dbReference type="PROSITE" id="PS51387"/>
    </source>
</evidence>
<dbReference type="Proteomes" id="UP001279734">
    <property type="component" value="Unassembled WGS sequence"/>
</dbReference>
<evidence type="ECO:0000313" key="11">
    <source>
        <dbReference type="Proteomes" id="UP001279734"/>
    </source>
</evidence>
<reference evidence="10" key="1">
    <citation type="submission" date="2023-05" db="EMBL/GenBank/DDBJ databases">
        <title>Nepenthes gracilis genome sequencing.</title>
        <authorList>
            <person name="Fukushima K."/>
        </authorList>
    </citation>
    <scope>NUCLEOTIDE SEQUENCE</scope>
    <source>
        <strain evidence="10">SING2019-196</strain>
    </source>
</reference>
<dbReference type="Gene3D" id="3.30.465.10">
    <property type="match status" value="1"/>
</dbReference>
<dbReference type="Gene3D" id="3.30.43.10">
    <property type="entry name" value="Uridine Diphospho-n-acetylenolpyruvylglucosamine Reductase, domain 2"/>
    <property type="match status" value="1"/>
</dbReference>
<evidence type="ECO:0000256" key="2">
    <source>
        <dbReference type="ARBA" id="ARBA00005466"/>
    </source>
</evidence>
<keyword evidence="3" id="KW-0285">Flavoprotein</keyword>
<comment type="caution">
    <text evidence="10">The sequence shown here is derived from an EMBL/GenBank/DDBJ whole genome shotgun (WGS) entry which is preliminary data.</text>
</comment>
<dbReference type="PROSITE" id="PS51387">
    <property type="entry name" value="FAD_PCMH"/>
    <property type="match status" value="1"/>
</dbReference>
<dbReference type="Pfam" id="PF08031">
    <property type="entry name" value="BBE"/>
    <property type="match status" value="1"/>
</dbReference>
<protein>
    <recommendedName>
        <fullName evidence="9">FAD-binding PCMH-type domain-containing protein</fullName>
    </recommendedName>
</protein>
<evidence type="ECO:0000256" key="8">
    <source>
        <dbReference type="SAM" id="SignalP"/>
    </source>
</evidence>
<dbReference type="InterPro" id="IPR016169">
    <property type="entry name" value="FAD-bd_PCMH_sub2"/>
</dbReference>
<dbReference type="InterPro" id="IPR016167">
    <property type="entry name" value="FAD-bd_PCMH_sub1"/>
</dbReference>
<evidence type="ECO:0000256" key="6">
    <source>
        <dbReference type="ARBA" id="ARBA00023157"/>
    </source>
</evidence>
<keyword evidence="4 8" id="KW-0732">Signal</keyword>
<keyword evidence="11" id="KW-1185">Reference proteome</keyword>
<feature type="signal peptide" evidence="8">
    <location>
        <begin position="1"/>
        <end position="22"/>
    </location>
</feature>
<comment type="similarity">
    <text evidence="2">Belongs to the oxygen-dependent FAD-linked oxidoreductase family.</text>
</comment>
<dbReference type="GO" id="GO:0071949">
    <property type="term" value="F:FAD binding"/>
    <property type="evidence" value="ECO:0007669"/>
    <property type="project" value="InterPro"/>
</dbReference>